<keyword evidence="8" id="KW-0175">Coiled coil</keyword>
<name>A0A8K0A0A4_BRALA</name>
<dbReference type="GO" id="GO:0000938">
    <property type="term" value="C:GARP complex"/>
    <property type="evidence" value="ECO:0007669"/>
    <property type="project" value="InterPro"/>
</dbReference>
<dbReference type="GO" id="GO:0006896">
    <property type="term" value="P:Golgi to vacuole transport"/>
    <property type="evidence" value="ECO:0007669"/>
    <property type="project" value="TreeGrafter"/>
</dbReference>
<accession>A0A8K0A0A4</accession>
<evidence type="ECO:0000256" key="11">
    <source>
        <dbReference type="SAM" id="MobiDB-lite"/>
    </source>
</evidence>
<dbReference type="InterPro" id="IPR039745">
    <property type="entry name" value="Vps54"/>
</dbReference>
<dbReference type="FunFam" id="1.20.1280.130:FF:000001">
    <property type="entry name" value="Vacuolar protein sorting-associated protein 54"/>
    <property type="match status" value="1"/>
</dbReference>
<sequence length="1092" mass="123166">MEATGTQRPPAAVPSRPVTTLRCAVCSDQSRFQTRMELGKHLRERHCVREGGSFVCRYGANGVCPTLPLEGVSDKDYVDHVVKEHLSKDGAISALRRSSSQTSPSPSPSASEPSVVTDQHRWTVYNSQVNLAAVLNDPRRSRREHDFFTKTWGEDFIEIGPEDIPPSFYLPKITKTHFEHYLKSVRHRYAVHQQNKHKLPTNSPPSAQTLAPVPLPRHLDKGKADLEQVPKIFMQPNFALENPETFNAVLPWSQFEPAKDKEQGRQSSKLLQEKLSHYLDIVEVQIARQISYRSEAFFSAMASHDELQDNMSHCLSAIKQLRDRIHNIDSVLAKGSLQLLQLSRSRQNYTKLYHMMKMMATVHQTQPMVQVLLSTSDFVAALDLISITQQVLAKDLAGIQSFRHLGLQLCELERVIDRMMQEDFQRYAVENLARHKDDGIQLFEEERLTSLVYGLLRQHRFGFLEVMREEAATAIKAGIKQTVAEYVSQVDTIDNESVGSLADQMRMLNFQQWLEMLGEVFTKLLLLVSRVKMTAAVIQGVIHLAAGRGHCTTEVGVALGVSKSSRPVSTSTSQSSKPEAEVQDNNGPLENSHEEFVSEENRVLGFHDDHVLTNGDIAALSNSEESRTKERESRASIERNGENSDEKTQQNGIDRTDQHSGLPSNDVAGTTRDDAAENCGHSVDEDDGEDVGYYLEDSEHTVYLSETDYVKVSATLKDLLCFLCDHSHDRCLKLLMARSKDGFLERLTSSEFVQLSRAIEGFVKDCEEVCGRRSTSLRGGLQSQANRFVNRFHEERKTKLSLILDSERWKQTDVPVEFQELVNSVDKGVIPPPTTKQNAITEKKPTEYLLVDGQKFAVVGTVLLLLKMVLEYCQCADDLPSATPDILTRLVELLKHFNSRSCQLVLGAGARQVVGLKTITTKNLALCSRCLQLMVHHLPIVEEHFRARLQPKQQALLKSFQQVIKDYNDHIQEIASKLIAIMDDMFEKSLAKWEAKAPMPSSTFRSICKQISKLHEAIVDLLPPEQIRVLFTRINVSFKSHLQQQLVRLNVTNDGGPQHGLVQSDVAFYSGHMQALRGLADVDLHMRDIWDR</sequence>
<organism evidence="14 15">
    <name type="scientific">Branchiostoma lanceolatum</name>
    <name type="common">Common lancelet</name>
    <name type="synonym">Amphioxus lanceolatum</name>
    <dbReference type="NCBI Taxonomy" id="7740"/>
    <lineage>
        <taxon>Eukaryota</taxon>
        <taxon>Metazoa</taxon>
        <taxon>Chordata</taxon>
        <taxon>Cephalochordata</taxon>
        <taxon>Leptocardii</taxon>
        <taxon>Amphioxiformes</taxon>
        <taxon>Branchiostomatidae</taxon>
        <taxon>Branchiostoma</taxon>
    </lineage>
</organism>
<dbReference type="GO" id="GO:0015031">
    <property type="term" value="P:protein transport"/>
    <property type="evidence" value="ECO:0007669"/>
    <property type="project" value="UniProtKB-KW"/>
</dbReference>
<comment type="function">
    <text evidence="9">Acts as a component of the GARP complex that is involved in retrograde transport from early and late endosomes to the trans-Golgi network (TGN). The GARP complex is required for the maintenance of the cycling of mannose 6-phosphate receptors between the TGN and endosomes, this cycling is necessary for proper lysosomal sorting of acid hydrolases such as CTSD. Within the GARP complex, required to tether the complex to the TGN. Not involved in endocytic recycling.</text>
</comment>
<evidence type="ECO:0000256" key="2">
    <source>
        <dbReference type="ARBA" id="ARBA00009150"/>
    </source>
</evidence>
<keyword evidence="6" id="KW-0653">Protein transport</keyword>
<proteinExistence type="inferred from homology"/>
<dbReference type="InterPro" id="IPR012501">
    <property type="entry name" value="Vps54_C"/>
</dbReference>
<feature type="region of interest" description="Disordered" evidence="11">
    <location>
        <begin position="92"/>
        <end position="116"/>
    </location>
</feature>
<evidence type="ECO:0000256" key="7">
    <source>
        <dbReference type="ARBA" id="ARBA00023034"/>
    </source>
</evidence>
<protein>
    <recommendedName>
        <fullName evidence="3">Vacuolar protein sorting-associated protein 54</fullName>
    </recommendedName>
</protein>
<feature type="compositionally biased region" description="Low complexity" evidence="11">
    <location>
        <begin position="98"/>
        <end position="114"/>
    </location>
</feature>
<dbReference type="InterPro" id="IPR019515">
    <property type="entry name" value="VPS54_N"/>
</dbReference>
<keyword evidence="7" id="KW-0333">Golgi apparatus</keyword>
<evidence type="ECO:0000259" key="12">
    <source>
        <dbReference type="Pfam" id="PF07928"/>
    </source>
</evidence>
<dbReference type="Gene3D" id="1.20.1280.130">
    <property type="match status" value="1"/>
</dbReference>
<dbReference type="AlphaFoldDB" id="A0A8K0A0A4"/>
<keyword evidence="4" id="KW-0813">Transport</keyword>
<reference evidence="14" key="1">
    <citation type="submission" date="2022-01" db="EMBL/GenBank/DDBJ databases">
        <authorList>
            <person name="Braso-Vives M."/>
        </authorList>
    </citation>
    <scope>NUCLEOTIDE SEQUENCE</scope>
</reference>
<evidence type="ECO:0000259" key="13">
    <source>
        <dbReference type="Pfam" id="PF10475"/>
    </source>
</evidence>
<evidence type="ECO:0000256" key="5">
    <source>
        <dbReference type="ARBA" id="ARBA00022553"/>
    </source>
</evidence>
<dbReference type="GO" id="GO:0042147">
    <property type="term" value="P:retrograde transport, endosome to Golgi"/>
    <property type="evidence" value="ECO:0007669"/>
    <property type="project" value="InterPro"/>
</dbReference>
<dbReference type="PANTHER" id="PTHR12965">
    <property type="entry name" value="VACUOLAR PROTEIN SORTING 54"/>
    <property type="match status" value="1"/>
</dbReference>
<feature type="domain" description="Vacuolar protein sorting-associated protein 54 C-terminal" evidence="12">
    <location>
        <begin position="854"/>
        <end position="984"/>
    </location>
</feature>
<evidence type="ECO:0000256" key="8">
    <source>
        <dbReference type="ARBA" id="ARBA00023054"/>
    </source>
</evidence>
<keyword evidence="5" id="KW-0597">Phosphoprotein</keyword>
<gene>
    <name evidence="14" type="primary">VPS54</name>
    <name evidence="14" type="ORF">BLAG_LOCUS18748</name>
</gene>
<evidence type="ECO:0000256" key="1">
    <source>
        <dbReference type="ARBA" id="ARBA00004601"/>
    </source>
</evidence>
<evidence type="ECO:0000256" key="6">
    <source>
        <dbReference type="ARBA" id="ARBA00022927"/>
    </source>
</evidence>
<evidence type="ECO:0000256" key="10">
    <source>
        <dbReference type="ARBA" id="ARBA00063265"/>
    </source>
</evidence>
<dbReference type="Pfam" id="PF07928">
    <property type="entry name" value="Vps54"/>
    <property type="match status" value="1"/>
</dbReference>
<comment type="subcellular location">
    <subcellularLocation>
        <location evidence="1">Golgi apparatus</location>
        <location evidence="1">trans-Golgi network</location>
    </subcellularLocation>
</comment>
<keyword evidence="15" id="KW-1185">Reference proteome</keyword>
<feature type="compositionally biased region" description="Low complexity" evidence="11">
    <location>
        <begin position="563"/>
        <end position="577"/>
    </location>
</feature>
<feature type="compositionally biased region" description="Basic and acidic residues" evidence="11">
    <location>
        <begin position="624"/>
        <end position="658"/>
    </location>
</feature>
<evidence type="ECO:0000256" key="3">
    <source>
        <dbReference type="ARBA" id="ARBA00017665"/>
    </source>
</evidence>
<dbReference type="PANTHER" id="PTHR12965:SF0">
    <property type="entry name" value="VACUOLAR PROTEIN SORTING-ASSOCIATED PROTEIN 54"/>
    <property type="match status" value="1"/>
</dbReference>
<dbReference type="GO" id="GO:0019905">
    <property type="term" value="F:syntaxin binding"/>
    <property type="evidence" value="ECO:0007669"/>
    <property type="project" value="TreeGrafter"/>
</dbReference>
<evidence type="ECO:0000256" key="9">
    <source>
        <dbReference type="ARBA" id="ARBA00058043"/>
    </source>
</evidence>
<dbReference type="EMBL" id="OV696689">
    <property type="protein sequence ID" value="CAH1264355.1"/>
    <property type="molecule type" value="Genomic_DNA"/>
</dbReference>
<evidence type="ECO:0000313" key="15">
    <source>
        <dbReference type="Proteomes" id="UP000838412"/>
    </source>
</evidence>
<dbReference type="GO" id="GO:0005829">
    <property type="term" value="C:cytosol"/>
    <property type="evidence" value="ECO:0007669"/>
    <property type="project" value="GOC"/>
</dbReference>
<dbReference type="Pfam" id="PF10475">
    <property type="entry name" value="Vps54_N"/>
    <property type="match status" value="1"/>
</dbReference>
<comment type="subunit">
    <text evidence="10">Component of the Golgi-associated retrograde protein (GARP) complex, also called VFT (VPS fifty-three) complex, composed of VPS51, VPS52, VPS53 and VPS54. EIPR1 interacts with GARP complex and mediates its recruitment to the trans-Golgi network. Interacts with VPS51 in an EIPR1-independent manner.</text>
</comment>
<dbReference type="Proteomes" id="UP000838412">
    <property type="component" value="Chromosome 4"/>
</dbReference>
<feature type="region of interest" description="Disordered" evidence="11">
    <location>
        <begin position="563"/>
        <end position="597"/>
    </location>
</feature>
<comment type="similarity">
    <text evidence="2">Belongs to the VPS54 family.</text>
</comment>
<evidence type="ECO:0000313" key="14">
    <source>
        <dbReference type="EMBL" id="CAH1264355.1"/>
    </source>
</evidence>
<evidence type="ECO:0000256" key="4">
    <source>
        <dbReference type="ARBA" id="ARBA00022448"/>
    </source>
</evidence>
<dbReference type="Gene3D" id="6.10.250.860">
    <property type="match status" value="1"/>
</dbReference>
<feature type="region of interest" description="Disordered" evidence="11">
    <location>
        <begin position="616"/>
        <end position="690"/>
    </location>
</feature>
<dbReference type="OrthoDB" id="10259024at2759"/>
<feature type="domain" description="Vacuolar protein sorting-associated protein 54 N-terminal" evidence="13">
    <location>
        <begin position="273"/>
        <end position="410"/>
    </location>
</feature>